<protein>
    <submittedName>
        <fullName evidence="1">Uncharacterized protein</fullName>
    </submittedName>
</protein>
<evidence type="ECO:0000313" key="1">
    <source>
        <dbReference type="EMBL" id="KAA1126478.1"/>
    </source>
</evidence>
<accession>A0A5B0RMV6</accession>
<organism evidence="1 2">
    <name type="scientific">Puccinia graminis f. sp. tritici</name>
    <dbReference type="NCBI Taxonomy" id="56615"/>
    <lineage>
        <taxon>Eukaryota</taxon>
        <taxon>Fungi</taxon>
        <taxon>Dikarya</taxon>
        <taxon>Basidiomycota</taxon>
        <taxon>Pucciniomycotina</taxon>
        <taxon>Pucciniomycetes</taxon>
        <taxon>Pucciniales</taxon>
        <taxon>Pucciniaceae</taxon>
        <taxon>Puccinia</taxon>
    </lineage>
</organism>
<dbReference type="AlphaFoldDB" id="A0A5B0RMV6"/>
<sequence>MVLPRWWVVVQVEQQARLREKTEGAGLSAAAGGGHPLQILSVEGGSGFLLKVATSQTTPTRPTSNCNHHTFDYRRHITAPS</sequence>
<dbReference type="Proteomes" id="UP000325313">
    <property type="component" value="Unassembled WGS sequence"/>
</dbReference>
<comment type="caution">
    <text evidence="1">The sequence shown here is derived from an EMBL/GenBank/DDBJ whole genome shotgun (WGS) entry which is preliminary data.</text>
</comment>
<name>A0A5B0RMV6_PUCGR</name>
<dbReference type="EMBL" id="VDEP01000171">
    <property type="protein sequence ID" value="KAA1126478.1"/>
    <property type="molecule type" value="Genomic_DNA"/>
</dbReference>
<evidence type="ECO:0000313" key="2">
    <source>
        <dbReference type="Proteomes" id="UP000325313"/>
    </source>
</evidence>
<reference evidence="1 2" key="1">
    <citation type="submission" date="2019-05" db="EMBL/GenBank/DDBJ databases">
        <title>Emergence of the Ug99 lineage of the wheat stem rust pathogen through somatic hybridization.</title>
        <authorList>
            <person name="Li F."/>
            <person name="Upadhyaya N.M."/>
            <person name="Sperschneider J."/>
            <person name="Matny O."/>
            <person name="Nguyen-Phuc H."/>
            <person name="Mago R."/>
            <person name="Raley C."/>
            <person name="Miller M.E."/>
            <person name="Silverstein K.A.T."/>
            <person name="Henningsen E."/>
            <person name="Hirsch C.D."/>
            <person name="Visser B."/>
            <person name="Pretorius Z.A."/>
            <person name="Steffenson B.J."/>
            <person name="Schwessinger B."/>
            <person name="Dodds P.N."/>
            <person name="Figueroa M."/>
        </authorList>
    </citation>
    <scope>NUCLEOTIDE SEQUENCE [LARGE SCALE GENOMIC DNA]</scope>
    <source>
        <strain evidence="1 2">Ug99</strain>
    </source>
</reference>
<proteinExistence type="predicted"/>
<gene>
    <name evidence="1" type="ORF">PGTUg99_019765</name>
</gene>